<reference evidence="1 2" key="1">
    <citation type="submission" date="2021-03" db="EMBL/GenBank/DDBJ databases">
        <title>Antimicrobial resistance genes in bacteria isolated from Japanese honey, and their potential for conferring macrolide and lincosamide resistance in the American foulbrood pathogen Paenibacillus larvae.</title>
        <authorList>
            <person name="Okamoto M."/>
            <person name="Kumagai M."/>
            <person name="Kanamori H."/>
            <person name="Takamatsu D."/>
        </authorList>
    </citation>
    <scope>NUCLEOTIDE SEQUENCE [LARGE SCALE GENOMIC DNA]</scope>
    <source>
        <strain evidence="1 2">J42TS3</strain>
    </source>
</reference>
<protein>
    <recommendedName>
        <fullName evidence="3">Intracellular proteinase inhibitor BsuPI domain-containing protein</fullName>
    </recommendedName>
</protein>
<sequence length="153" mass="17192">MKKLVFILLLALMGCQSTEPISPAAVDSNSASHHDLFSIQLSLPEQVKVNEPFSMEAELKNTSDRAFEIMTGEPVFYYVIRDSDGNSDPIIRTDIGVIRPLDQNQVILESHTYRFKSPGIYEISAVAEFTLQGEDDNPQVYKIETDPKKIEVD</sequence>
<comment type="caution">
    <text evidence="1">The sequence shown here is derived from an EMBL/GenBank/DDBJ whole genome shotgun (WGS) entry which is preliminary data.</text>
</comment>
<dbReference type="PROSITE" id="PS51257">
    <property type="entry name" value="PROKAR_LIPOPROTEIN"/>
    <property type="match status" value="1"/>
</dbReference>
<dbReference type="RefSeq" id="WP_213655983.1">
    <property type="nucleotide sequence ID" value="NZ_BOSL01000013.1"/>
</dbReference>
<dbReference type="Proteomes" id="UP000679992">
    <property type="component" value="Unassembled WGS sequence"/>
</dbReference>
<evidence type="ECO:0000313" key="1">
    <source>
        <dbReference type="EMBL" id="GIP54807.1"/>
    </source>
</evidence>
<gene>
    <name evidence="1" type="ORF">J42TS3_38420</name>
</gene>
<accession>A0ABQ4MGK1</accession>
<name>A0ABQ4MGK1_9BACL</name>
<keyword evidence="2" id="KW-1185">Reference proteome</keyword>
<evidence type="ECO:0000313" key="2">
    <source>
        <dbReference type="Proteomes" id="UP000679992"/>
    </source>
</evidence>
<dbReference type="EMBL" id="BOSL01000013">
    <property type="protein sequence ID" value="GIP54807.1"/>
    <property type="molecule type" value="Genomic_DNA"/>
</dbReference>
<organism evidence="1 2">
    <name type="scientific">Paenibacillus vini</name>
    <dbReference type="NCBI Taxonomy" id="1476024"/>
    <lineage>
        <taxon>Bacteria</taxon>
        <taxon>Bacillati</taxon>
        <taxon>Bacillota</taxon>
        <taxon>Bacilli</taxon>
        <taxon>Bacillales</taxon>
        <taxon>Paenibacillaceae</taxon>
        <taxon>Paenibacillus</taxon>
    </lineage>
</organism>
<proteinExistence type="predicted"/>
<evidence type="ECO:0008006" key="3">
    <source>
        <dbReference type="Google" id="ProtNLM"/>
    </source>
</evidence>